<dbReference type="eggNOG" id="COG0037">
    <property type="taxonomic scope" value="Bacteria"/>
</dbReference>
<comment type="domain">
    <text evidence="6">The N-terminal region contains the highly conserved SGGXDS motif, predicted to be a P-loop motif involved in ATP binding.</text>
</comment>
<evidence type="ECO:0000256" key="4">
    <source>
        <dbReference type="ARBA" id="ARBA00022840"/>
    </source>
</evidence>
<organism evidence="9 10">
    <name type="scientific">Phycisphaera mikurensis (strain NBRC 102666 / KCTC 22515 / FYK2301M01)</name>
    <dbReference type="NCBI Taxonomy" id="1142394"/>
    <lineage>
        <taxon>Bacteria</taxon>
        <taxon>Pseudomonadati</taxon>
        <taxon>Planctomycetota</taxon>
        <taxon>Phycisphaerae</taxon>
        <taxon>Phycisphaerales</taxon>
        <taxon>Phycisphaeraceae</taxon>
        <taxon>Phycisphaera</taxon>
    </lineage>
</organism>
<accession>I0IE27</accession>
<dbReference type="GO" id="GO:0032267">
    <property type="term" value="F:tRNA(Ile)-lysidine synthase activity"/>
    <property type="evidence" value="ECO:0007669"/>
    <property type="project" value="UniProtKB-EC"/>
</dbReference>
<evidence type="ECO:0000256" key="7">
    <source>
        <dbReference type="SAM" id="MobiDB-lite"/>
    </source>
</evidence>
<keyword evidence="10" id="KW-1185">Reference proteome</keyword>
<evidence type="ECO:0000313" key="10">
    <source>
        <dbReference type="Proteomes" id="UP000007881"/>
    </source>
</evidence>
<dbReference type="CDD" id="cd01992">
    <property type="entry name" value="TilS_N"/>
    <property type="match status" value="1"/>
</dbReference>
<feature type="region of interest" description="Disordered" evidence="7">
    <location>
        <begin position="313"/>
        <end position="335"/>
    </location>
</feature>
<feature type="binding site" evidence="6">
    <location>
        <begin position="25"/>
        <end position="30"/>
    </location>
    <ligand>
        <name>ATP</name>
        <dbReference type="ChEBI" id="CHEBI:30616"/>
    </ligand>
</feature>
<reference evidence="9 10" key="1">
    <citation type="submission" date="2012-02" db="EMBL/GenBank/DDBJ databases">
        <title>Complete genome sequence of Phycisphaera mikurensis NBRC 102666.</title>
        <authorList>
            <person name="Ankai A."/>
            <person name="Hosoyama A."/>
            <person name="Terui Y."/>
            <person name="Sekine M."/>
            <person name="Fukai R."/>
            <person name="Kato Y."/>
            <person name="Nakamura S."/>
            <person name="Yamada-Narita S."/>
            <person name="Kawakoshi A."/>
            <person name="Fukunaga Y."/>
            <person name="Yamazaki S."/>
            <person name="Fujita N."/>
        </authorList>
    </citation>
    <scope>NUCLEOTIDE SEQUENCE [LARGE SCALE GENOMIC DNA]</scope>
    <source>
        <strain evidence="10">NBRC 102666 / KCTC 22515 / FYK2301M01</strain>
    </source>
</reference>
<evidence type="ECO:0000259" key="8">
    <source>
        <dbReference type="Pfam" id="PF01171"/>
    </source>
</evidence>
<keyword evidence="4 6" id="KW-0067">ATP-binding</keyword>
<feature type="compositionally biased region" description="Basic residues" evidence="7">
    <location>
        <begin position="325"/>
        <end position="335"/>
    </location>
</feature>
<proteinExistence type="inferred from homology"/>
<keyword evidence="1 6" id="KW-0436">Ligase</keyword>
<dbReference type="HAMAP" id="MF_01161">
    <property type="entry name" value="tRNA_Ile_lys_synt"/>
    <property type="match status" value="1"/>
</dbReference>
<dbReference type="Gene3D" id="3.40.50.620">
    <property type="entry name" value="HUPs"/>
    <property type="match status" value="1"/>
</dbReference>
<dbReference type="InterPro" id="IPR012094">
    <property type="entry name" value="tRNA_Ile_lys_synt"/>
</dbReference>
<dbReference type="InterPro" id="IPR014729">
    <property type="entry name" value="Rossmann-like_a/b/a_fold"/>
</dbReference>
<dbReference type="EMBL" id="AP012338">
    <property type="protein sequence ID" value="BAM03515.1"/>
    <property type="molecule type" value="Genomic_DNA"/>
</dbReference>
<keyword evidence="2 6" id="KW-0819">tRNA processing</keyword>
<evidence type="ECO:0000256" key="6">
    <source>
        <dbReference type="HAMAP-Rule" id="MF_01161"/>
    </source>
</evidence>
<dbReference type="STRING" id="1142394.PSMK_13560"/>
<comment type="subcellular location">
    <subcellularLocation>
        <location evidence="6">Cytoplasm</location>
    </subcellularLocation>
</comment>
<dbReference type="Proteomes" id="UP000007881">
    <property type="component" value="Chromosome"/>
</dbReference>
<dbReference type="Pfam" id="PF01171">
    <property type="entry name" value="ATP_bind_3"/>
    <property type="match status" value="1"/>
</dbReference>
<dbReference type="GO" id="GO:0005737">
    <property type="term" value="C:cytoplasm"/>
    <property type="evidence" value="ECO:0007669"/>
    <property type="project" value="UniProtKB-SubCell"/>
</dbReference>
<dbReference type="InterPro" id="IPR011063">
    <property type="entry name" value="TilS/TtcA_N"/>
</dbReference>
<dbReference type="EC" id="6.3.4.19" evidence="6"/>
<dbReference type="GO" id="GO:0005524">
    <property type="term" value="F:ATP binding"/>
    <property type="evidence" value="ECO:0007669"/>
    <property type="project" value="UniProtKB-UniRule"/>
</dbReference>
<dbReference type="KEGG" id="phm:PSMK_13560"/>
<evidence type="ECO:0000313" key="9">
    <source>
        <dbReference type="EMBL" id="BAM03515.1"/>
    </source>
</evidence>
<name>I0IE27_PHYMF</name>
<evidence type="ECO:0000256" key="2">
    <source>
        <dbReference type="ARBA" id="ARBA00022694"/>
    </source>
</evidence>
<feature type="domain" description="tRNA(Ile)-lysidine/2-thiocytidine synthase N-terminal" evidence="8">
    <location>
        <begin position="20"/>
        <end position="200"/>
    </location>
</feature>
<dbReference type="PANTHER" id="PTHR43033">
    <property type="entry name" value="TRNA(ILE)-LYSIDINE SYNTHASE-RELATED"/>
    <property type="match status" value="1"/>
</dbReference>
<sequence>MRAALAASLTATGLAGSGTLLIACSGGGDSVALLRALLDLRGKRGFAYALRVAHVDHGLRSESGRDAAWVAALAASLGVAAATLRIDCDGLGNPEARARVRRYAALADAAAAAGAAAVLTAHSADDQLETLLMRLIRGAGTRGMSGIPAERPLAPGVRLVRPLLRVPRDTLRAFLAEREQPFLHDPTNDDPSRLRARLRRDVLPVLADVRPGVAGNAVALAEDLRDADHALAWAARGVVFPLSRGDARALPAAVLHAALRRELDAAGVPADRRNRDRRRAMVRACRDGSGAVRVFELAPLQLRVERDRVRLIRGDGRGAQEQPPRPRRRSRPRSA</sequence>
<evidence type="ECO:0000256" key="5">
    <source>
        <dbReference type="ARBA" id="ARBA00048539"/>
    </source>
</evidence>
<dbReference type="AlphaFoldDB" id="I0IE27"/>
<keyword evidence="3 6" id="KW-0547">Nucleotide-binding</keyword>
<comment type="similarity">
    <text evidence="6">Belongs to the tRNA(Ile)-lysidine synthase family.</text>
</comment>
<protein>
    <recommendedName>
        <fullName evidence="6">tRNA(Ile)-lysidine synthase</fullName>
        <ecNumber evidence="6">6.3.4.19</ecNumber>
    </recommendedName>
    <alternativeName>
        <fullName evidence="6">tRNA(Ile)-2-lysyl-cytidine synthase</fullName>
    </alternativeName>
    <alternativeName>
        <fullName evidence="6">tRNA(Ile)-lysidine synthetase</fullName>
    </alternativeName>
</protein>
<dbReference type="NCBIfam" id="TIGR02432">
    <property type="entry name" value="lysidine_TilS_N"/>
    <property type="match status" value="1"/>
</dbReference>
<keyword evidence="6" id="KW-0963">Cytoplasm</keyword>
<evidence type="ECO:0000256" key="3">
    <source>
        <dbReference type="ARBA" id="ARBA00022741"/>
    </source>
</evidence>
<dbReference type="InterPro" id="IPR012795">
    <property type="entry name" value="tRNA_Ile_lys_synt_N"/>
</dbReference>
<comment type="function">
    <text evidence="6">Ligates lysine onto the cytidine present at position 34 of the AUA codon-specific tRNA(Ile) that contains the anticodon CAU, in an ATP-dependent manner. Cytidine is converted to lysidine, thus changing the amino acid specificity of the tRNA from methionine to isoleucine.</text>
</comment>
<evidence type="ECO:0000256" key="1">
    <source>
        <dbReference type="ARBA" id="ARBA00022598"/>
    </source>
</evidence>
<dbReference type="PANTHER" id="PTHR43033:SF1">
    <property type="entry name" value="TRNA(ILE)-LYSIDINE SYNTHASE-RELATED"/>
    <property type="match status" value="1"/>
</dbReference>
<gene>
    <name evidence="6 9" type="primary">tilS</name>
    <name evidence="9" type="ordered locus">PSMK_13560</name>
</gene>
<comment type="catalytic activity">
    <reaction evidence="5 6">
        <text>cytidine(34) in tRNA(Ile2) + L-lysine + ATP = lysidine(34) in tRNA(Ile2) + AMP + diphosphate + H(+)</text>
        <dbReference type="Rhea" id="RHEA:43744"/>
        <dbReference type="Rhea" id="RHEA-COMP:10625"/>
        <dbReference type="Rhea" id="RHEA-COMP:10670"/>
        <dbReference type="ChEBI" id="CHEBI:15378"/>
        <dbReference type="ChEBI" id="CHEBI:30616"/>
        <dbReference type="ChEBI" id="CHEBI:32551"/>
        <dbReference type="ChEBI" id="CHEBI:33019"/>
        <dbReference type="ChEBI" id="CHEBI:82748"/>
        <dbReference type="ChEBI" id="CHEBI:83665"/>
        <dbReference type="ChEBI" id="CHEBI:456215"/>
        <dbReference type="EC" id="6.3.4.19"/>
    </reaction>
</comment>
<dbReference type="SUPFAM" id="SSF52402">
    <property type="entry name" value="Adenine nucleotide alpha hydrolases-like"/>
    <property type="match status" value="1"/>
</dbReference>
<dbReference type="PROSITE" id="PS51257">
    <property type="entry name" value="PROKAR_LIPOPROTEIN"/>
    <property type="match status" value="1"/>
</dbReference>
<dbReference type="HOGENOM" id="CLU_018869_3_0_0"/>
<dbReference type="GO" id="GO:0006400">
    <property type="term" value="P:tRNA modification"/>
    <property type="evidence" value="ECO:0007669"/>
    <property type="project" value="UniProtKB-UniRule"/>
</dbReference>